<evidence type="ECO:0000313" key="1">
    <source>
        <dbReference type="EMBL" id="MEE9657495.1"/>
    </source>
</evidence>
<protein>
    <submittedName>
        <fullName evidence="1">Uncharacterized protein</fullName>
    </submittedName>
</protein>
<dbReference type="AlphaFoldDB" id="A0AB35XDQ3"/>
<proteinExistence type="predicted"/>
<dbReference type="EMBL" id="JAZKKV010000004">
    <property type="protein sequence ID" value="MEE9657495.1"/>
    <property type="molecule type" value="Genomic_DNA"/>
</dbReference>
<reference evidence="1 2" key="1">
    <citation type="submission" date="2023-10" db="EMBL/GenBank/DDBJ databases">
        <title>Wastewater isolates of ESBL- and carbapenemase-producing Gram-negative bacteria from New Zealand.</title>
        <authorList>
            <person name="Straub C."/>
            <person name="Weaver L."/>
            <person name="Cornelius A."/>
            <person name="Mcgill E."/>
            <person name="Dyet K."/>
            <person name="White L."/>
            <person name="Pattis I."/>
        </authorList>
    </citation>
    <scope>NUCLEOTIDE SEQUENCE [LARGE SCALE GENOMIC DNA]</scope>
    <source>
        <strain evidence="1 2">ESBL09</strain>
    </source>
</reference>
<keyword evidence="2" id="KW-1185">Reference proteome</keyword>
<accession>A0AB35XDQ3</accession>
<dbReference type="Proteomes" id="UP001331691">
    <property type="component" value="Unassembled WGS sequence"/>
</dbReference>
<evidence type="ECO:0000313" key="2">
    <source>
        <dbReference type="Proteomes" id="UP001331691"/>
    </source>
</evidence>
<gene>
    <name evidence="1" type="ORF">V4836_25920</name>
</gene>
<comment type="caution">
    <text evidence="1">The sequence shown here is derived from an EMBL/GenBank/DDBJ whole genome shotgun (WGS) entry which is preliminary data.</text>
</comment>
<dbReference type="RefSeq" id="WP_063160621.1">
    <property type="nucleotide sequence ID" value="NZ_JAZKKV010000004.1"/>
</dbReference>
<name>A0AB35XDQ3_9ENTR</name>
<organism evidence="1 2">
    <name type="scientific">Kluyvera ascorbata</name>
    <dbReference type="NCBI Taxonomy" id="51288"/>
    <lineage>
        <taxon>Bacteria</taxon>
        <taxon>Pseudomonadati</taxon>
        <taxon>Pseudomonadota</taxon>
        <taxon>Gammaproteobacteria</taxon>
        <taxon>Enterobacterales</taxon>
        <taxon>Enterobacteriaceae</taxon>
        <taxon>Kluyvera</taxon>
    </lineage>
</organism>
<sequence>MHPNITHEITKLVRDSKLPLSEEEFDSVVVQAIQAGADRIATAEAGKLLLADYPYLTVTMVVGDVRPSVGNEAPRCAAIVSFISRMGDSPVTHTAAYYNGYIVQTQTVLEELHHDDLWKFVEFMDEKCESVESSSAINELWATSAVGEDNTAIMSVPEGMVDLVLEGRGTATKAANEKNFPALMKLTGGDRRKQDIINACSSACDGVMGEYERRLVKMSNEMPMMMQEAKSYALHTAEELLKPFRDRQHAVMSGWGSW</sequence>